<dbReference type="EMBL" id="BARS01030333">
    <property type="protein sequence ID" value="GAG20591.1"/>
    <property type="molecule type" value="Genomic_DNA"/>
</dbReference>
<accession>X0X6I9</accession>
<gene>
    <name evidence="1" type="ORF">S01H1_47313</name>
</gene>
<name>X0X6I9_9ZZZZ</name>
<comment type="caution">
    <text evidence="1">The sequence shown here is derived from an EMBL/GenBank/DDBJ whole genome shotgun (WGS) entry which is preliminary data.</text>
</comment>
<reference evidence="1" key="1">
    <citation type="journal article" date="2014" name="Front. Microbiol.">
        <title>High frequency of phylogenetically diverse reductive dehalogenase-homologous genes in deep subseafloor sedimentary metagenomes.</title>
        <authorList>
            <person name="Kawai M."/>
            <person name="Futagami T."/>
            <person name="Toyoda A."/>
            <person name="Takaki Y."/>
            <person name="Nishi S."/>
            <person name="Hori S."/>
            <person name="Arai W."/>
            <person name="Tsubouchi T."/>
            <person name="Morono Y."/>
            <person name="Uchiyama I."/>
            <person name="Ito T."/>
            <person name="Fujiyama A."/>
            <person name="Inagaki F."/>
            <person name="Takami H."/>
        </authorList>
    </citation>
    <scope>NUCLEOTIDE SEQUENCE</scope>
    <source>
        <strain evidence="1">Expedition CK06-06</strain>
    </source>
</reference>
<proteinExistence type="predicted"/>
<sequence length="64" mass="7831">MERTGHRKIMIRELVETLERGPASLDKEQKERYDLWCRTWILPKIRKLIPELRKKDKLNKEGEK</sequence>
<dbReference type="AlphaFoldDB" id="X0X6I9"/>
<protein>
    <submittedName>
        <fullName evidence="1">Uncharacterized protein</fullName>
    </submittedName>
</protein>
<evidence type="ECO:0000313" key="1">
    <source>
        <dbReference type="EMBL" id="GAG20591.1"/>
    </source>
</evidence>
<organism evidence="1">
    <name type="scientific">marine sediment metagenome</name>
    <dbReference type="NCBI Taxonomy" id="412755"/>
    <lineage>
        <taxon>unclassified sequences</taxon>
        <taxon>metagenomes</taxon>
        <taxon>ecological metagenomes</taxon>
    </lineage>
</organism>